<evidence type="ECO:0000313" key="3">
    <source>
        <dbReference type="Proteomes" id="UP001287286"/>
    </source>
</evidence>
<evidence type="ECO:0000313" key="2">
    <source>
        <dbReference type="EMBL" id="KAK4088597.1"/>
    </source>
</evidence>
<comment type="caution">
    <text evidence="2">The sequence shown here is derived from an EMBL/GenBank/DDBJ whole genome shotgun (WGS) entry which is preliminary data.</text>
</comment>
<sequence length="199" mass="21401">MFVSLLVYCVERSLWKVEINAPSSFLAKTPSGVLVDCECKGNFAGALQSGQHGLDQTQIPLADPVSAIASRSAATSQRHMTNANYRNDRECKPSSAISSSTPRAQRLTGTAYNSCDGKLKYAEPIGSASSSSATSVNLIRSTAPIFTACVRHLAPRTITTECFPTLAYMYQLAQDPRTSFVAEFEVHAVAVLPSIPRPL</sequence>
<organism evidence="2 3">
    <name type="scientific">Purpureocillium lilacinum</name>
    <name type="common">Paecilomyces lilacinus</name>
    <dbReference type="NCBI Taxonomy" id="33203"/>
    <lineage>
        <taxon>Eukaryota</taxon>
        <taxon>Fungi</taxon>
        <taxon>Dikarya</taxon>
        <taxon>Ascomycota</taxon>
        <taxon>Pezizomycotina</taxon>
        <taxon>Sordariomycetes</taxon>
        <taxon>Hypocreomycetidae</taxon>
        <taxon>Hypocreales</taxon>
        <taxon>Ophiocordycipitaceae</taxon>
        <taxon>Purpureocillium</taxon>
    </lineage>
</organism>
<accession>A0ABR0BX62</accession>
<keyword evidence="3" id="KW-1185">Reference proteome</keyword>
<protein>
    <submittedName>
        <fullName evidence="2">Uncharacterized protein</fullName>
    </submittedName>
</protein>
<dbReference type="Proteomes" id="UP001287286">
    <property type="component" value="Unassembled WGS sequence"/>
</dbReference>
<proteinExistence type="predicted"/>
<evidence type="ECO:0000256" key="1">
    <source>
        <dbReference type="SAM" id="MobiDB-lite"/>
    </source>
</evidence>
<dbReference type="EMBL" id="JAWRVI010000024">
    <property type="protein sequence ID" value="KAK4088597.1"/>
    <property type="molecule type" value="Genomic_DNA"/>
</dbReference>
<name>A0ABR0BX62_PURLI</name>
<gene>
    <name evidence="2" type="ORF">Purlil1_7148</name>
</gene>
<feature type="region of interest" description="Disordered" evidence="1">
    <location>
        <begin position="78"/>
        <end position="103"/>
    </location>
</feature>
<reference evidence="2 3" key="1">
    <citation type="journal article" date="2024" name="Microbiol. Resour. Announc.">
        <title>Genome annotations for the ascomycete fungi Trichoderma harzianum, Trichoderma aggressivum, and Purpureocillium lilacinum.</title>
        <authorList>
            <person name="Beijen E.P.W."/>
            <person name="Ohm R.A."/>
        </authorList>
    </citation>
    <scope>NUCLEOTIDE SEQUENCE [LARGE SCALE GENOMIC DNA]</scope>
    <source>
        <strain evidence="2 3">CBS 150709</strain>
    </source>
</reference>